<comment type="caution">
    <text evidence="1">The sequence shown here is derived from an EMBL/GenBank/DDBJ whole genome shotgun (WGS) entry which is preliminary data.</text>
</comment>
<evidence type="ECO:0000313" key="1">
    <source>
        <dbReference type="EMBL" id="MEJ4099684.1"/>
    </source>
</evidence>
<reference evidence="1 2" key="1">
    <citation type="submission" date="2024-02" db="EMBL/GenBank/DDBJ databases">
        <title>Whole genome sequencing and characterization of Corynebacterium isolated from the ocular surface of dry eye disease sufferers.</title>
        <authorList>
            <person name="Naqvi M."/>
        </authorList>
    </citation>
    <scope>NUCLEOTIDE SEQUENCE [LARGE SCALE GENOMIC DNA]</scope>
    <source>
        <strain evidence="1 2">PCRF</strain>
    </source>
</reference>
<dbReference type="Proteomes" id="UP001359781">
    <property type="component" value="Unassembled WGS sequence"/>
</dbReference>
<sequence length="124" mass="13688">MFIPLPGYGHLKIYLPDAARPSPEPARAGTTAPTPRLRAQVLVLLEVLCARRPLRQLSAASFEAPVLAYARAHRRAQRSVRLRSLHLRGHQGAEIYGSCEIGGARYGFTGCVRGGRIAEFRVLW</sequence>
<name>A0ABU8NXE3_9CORY</name>
<accession>A0ABU8NXE3</accession>
<keyword evidence="2" id="KW-1185">Reference proteome</keyword>
<organism evidence="1 2">
    <name type="scientific">Corynebacterium mastitidis</name>
    <dbReference type="NCBI Taxonomy" id="161890"/>
    <lineage>
        <taxon>Bacteria</taxon>
        <taxon>Bacillati</taxon>
        <taxon>Actinomycetota</taxon>
        <taxon>Actinomycetes</taxon>
        <taxon>Mycobacteriales</taxon>
        <taxon>Corynebacteriaceae</taxon>
        <taxon>Corynebacterium</taxon>
    </lineage>
</organism>
<proteinExistence type="predicted"/>
<dbReference type="RefSeq" id="WP_337889876.1">
    <property type="nucleotide sequence ID" value="NZ_JBAHVI010000004.1"/>
</dbReference>
<gene>
    <name evidence="1" type="ORF">V5S96_04800</name>
</gene>
<dbReference type="EMBL" id="JBAHVJ010000004">
    <property type="protein sequence ID" value="MEJ4099684.1"/>
    <property type="molecule type" value="Genomic_DNA"/>
</dbReference>
<evidence type="ECO:0000313" key="2">
    <source>
        <dbReference type="Proteomes" id="UP001359781"/>
    </source>
</evidence>
<protein>
    <submittedName>
        <fullName evidence="1">Uncharacterized protein</fullName>
    </submittedName>
</protein>